<keyword evidence="1" id="KW-0812">Transmembrane</keyword>
<feature type="transmembrane region" description="Helical" evidence="1">
    <location>
        <begin position="20"/>
        <end position="38"/>
    </location>
</feature>
<evidence type="ECO:0000256" key="1">
    <source>
        <dbReference type="SAM" id="Phobius"/>
    </source>
</evidence>
<dbReference type="Pfam" id="PF13462">
    <property type="entry name" value="Thioredoxin_4"/>
    <property type="match status" value="1"/>
</dbReference>
<feature type="domain" description="Thioredoxin-like fold" evidence="2">
    <location>
        <begin position="66"/>
        <end position="233"/>
    </location>
</feature>
<evidence type="ECO:0000313" key="4">
    <source>
        <dbReference type="Proteomes" id="UP000193827"/>
    </source>
</evidence>
<sequence length="237" mass="26293">MYYQSRNAEITKVTLMKRMIIAGVSSLAFAAGAFFWMGSGPSTPPALPFGAASAQEAAEVDTSSIVEMSLGQKDSKVSIVEYASFTCPHCANFHKGPFKKLKAEYLDNDKVHFTYRDVYFDRFGLWASMVARCDGEKRFFGISDMIYTQQKEWIGNGDPVEISKNLRKIGKIAGLGEDQLEACLSDTDKAKALVAWYQQNAARDDVTSTPTLIINGKKYSNMSYADLKVIIDEKLAE</sequence>
<dbReference type="EMBL" id="FWFL01000014">
    <property type="protein sequence ID" value="SLN67769.1"/>
    <property type="molecule type" value="Genomic_DNA"/>
</dbReference>
<dbReference type="InterPro" id="IPR036249">
    <property type="entry name" value="Thioredoxin-like_sf"/>
</dbReference>
<keyword evidence="1" id="KW-0472">Membrane</keyword>
<accession>A0A1Y5TMW1</accession>
<evidence type="ECO:0000259" key="2">
    <source>
        <dbReference type="Pfam" id="PF13462"/>
    </source>
</evidence>
<dbReference type="Proteomes" id="UP000193827">
    <property type="component" value="Unassembled WGS sequence"/>
</dbReference>
<dbReference type="SUPFAM" id="SSF52833">
    <property type="entry name" value="Thioredoxin-like"/>
    <property type="match status" value="1"/>
</dbReference>
<evidence type="ECO:0000313" key="3">
    <source>
        <dbReference type="EMBL" id="SLN67769.1"/>
    </source>
</evidence>
<gene>
    <name evidence="3" type="primary">bdbD_2</name>
    <name evidence="3" type="ORF">PEL8287_03757</name>
</gene>
<keyword evidence="1" id="KW-1133">Transmembrane helix</keyword>
<protein>
    <submittedName>
        <fullName evidence="3">Disulfide bond formation protein D</fullName>
    </submittedName>
</protein>
<reference evidence="3 4" key="1">
    <citation type="submission" date="2017-03" db="EMBL/GenBank/DDBJ databases">
        <authorList>
            <person name="Afonso C.L."/>
            <person name="Miller P.J."/>
            <person name="Scott M.A."/>
            <person name="Spackman E."/>
            <person name="Goraichik I."/>
            <person name="Dimitrov K.M."/>
            <person name="Suarez D.L."/>
            <person name="Swayne D.E."/>
        </authorList>
    </citation>
    <scope>NUCLEOTIDE SEQUENCE [LARGE SCALE GENOMIC DNA]</scope>
    <source>
        <strain evidence="3 4">CECT 8287</strain>
    </source>
</reference>
<organism evidence="3 4">
    <name type="scientific">Roseovarius litorisediminis</name>
    <dbReference type="NCBI Taxonomy" id="1312363"/>
    <lineage>
        <taxon>Bacteria</taxon>
        <taxon>Pseudomonadati</taxon>
        <taxon>Pseudomonadota</taxon>
        <taxon>Alphaproteobacteria</taxon>
        <taxon>Rhodobacterales</taxon>
        <taxon>Roseobacteraceae</taxon>
        <taxon>Roseovarius</taxon>
    </lineage>
</organism>
<dbReference type="Gene3D" id="3.40.30.10">
    <property type="entry name" value="Glutaredoxin"/>
    <property type="match status" value="1"/>
</dbReference>
<dbReference type="AlphaFoldDB" id="A0A1Y5TMW1"/>
<dbReference type="InterPro" id="IPR012336">
    <property type="entry name" value="Thioredoxin-like_fold"/>
</dbReference>
<keyword evidence="4" id="KW-1185">Reference proteome</keyword>
<proteinExistence type="predicted"/>
<name>A0A1Y5TMW1_9RHOB</name>